<dbReference type="InterPro" id="IPR018715">
    <property type="entry name" value="DUF2239"/>
</dbReference>
<dbReference type="Proteomes" id="UP001185659">
    <property type="component" value="Unassembled WGS sequence"/>
</dbReference>
<organism evidence="1 2">
    <name type="scientific">Nitratireductor aquimarinus</name>
    <dbReference type="NCBI Taxonomy" id="889300"/>
    <lineage>
        <taxon>Bacteria</taxon>
        <taxon>Pseudomonadati</taxon>
        <taxon>Pseudomonadota</taxon>
        <taxon>Alphaproteobacteria</taxon>
        <taxon>Hyphomicrobiales</taxon>
        <taxon>Phyllobacteriaceae</taxon>
        <taxon>Nitratireductor</taxon>
    </lineage>
</organism>
<sequence length="189" mass="20630">MSSFTGFHGEKFLASGTATEVALAAKALLSDYPGADVLIFNDATGRQTDFNLTGSEAEVLERLAPKPQEAAPEKRAPGRPRLGVVAREITLLPRQWEWLSEQPGGASATLRKLVDAARTADMPREQIRRAKTAADRFMMAMLGDKPGYEEAARALYAGDAKTFKSRISGWPKDLRTHLERLAAPAFDTN</sequence>
<keyword evidence="2" id="KW-1185">Reference proteome</keyword>
<proteinExistence type="predicted"/>
<dbReference type="RefSeq" id="WP_317560359.1">
    <property type="nucleotide sequence ID" value="NZ_JAWLIP010000001.1"/>
</dbReference>
<evidence type="ECO:0000313" key="1">
    <source>
        <dbReference type="EMBL" id="MDV6225158.1"/>
    </source>
</evidence>
<evidence type="ECO:0000313" key="2">
    <source>
        <dbReference type="Proteomes" id="UP001185659"/>
    </source>
</evidence>
<gene>
    <name evidence="1" type="ORF">R2G56_02565</name>
</gene>
<dbReference type="Pfam" id="PF09998">
    <property type="entry name" value="DUF2239"/>
    <property type="match status" value="1"/>
</dbReference>
<comment type="caution">
    <text evidence="1">The sequence shown here is derived from an EMBL/GenBank/DDBJ whole genome shotgun (WGS) entry which is preliminary data.</text>
</comment>
<dbReference type="EMBL" id="JAWLIP010000001">
    <property type="protein sequence ID" value="MDV6225158.1"/>
    <property type="molecule type" value="Genomic_DNA"/>
</dbReference>
<name>A0ABU4AFY1_9HYPH</name>
<reference evidence="1 2" key="1">
    <citation type="submission" date="2023-10" db="EMBL/GenBank/DDBJ databases">
        <authorList>
            <person name="Venkata Ramana C."/>
            <person name="Sasikala C."/>
            <person name="Dhurka M."/>
        </authorList>
    </citation>
    <scope>NUCLEOTIDE SEQUENCE [LARGE SCALE GENOMIC DNA]</scope>
    <source>
        <strain evidence="1 2">KCTC 32151</strain>
    </source>
</reference>
<protein>
    <submittedName>
        <fullName evidence="1">DUF2239 family protein</fullName>
    </submittedName>
</protein>
<accession>A0ABU4AFY1</accession>